<dbReference type="Proteomes" id="UP001501079">
    <property type="component" value="Unassembled WGS sequence"/>
</dbReference>
<sequence length="84" mass="9363">MSTDVTTVLETARALSHEQRAELAHQLLLTLEEDVDDETPAEVDAAWNEVIDRRVAEVVNGTAELIDGEESRARVRTLLAKLHE</sequence>
<dbReference type="RefSeq" id="WP_344751566.1">
    <property type="nucleotide sequence ID" value="NZ_BAABBW010000001.1"/>
</dbReference>
<dbReference type="InterPro" id="IPR013406">
    <property type="entry name" value="CHP02574_addiction_mod"/>
</dbReference>
<dbReference type="EMBL" id="BAABBW010000001">
    <property type="protein sequence ID" value="GAA4168547.1"/>
    <property type="molecule type" value="Genomic_DNA"/>
</dbReference>
<accession>A0ABP7ZR83</accession>
<evidence type="ECO:0008006" key="3">
    <source>
        <dbReference type="Google" id="ProtNLM"/>
    </source>
</evidence>
<organism evidence="1 2">
    <name type="scientific">Gryllotalpicola koreensis</name>
    <dbReference type="NCBI Taxonomy" id="993086"/>
    <lineage>
        <taxon>Bacteria</taxon>
        <taxon>Bacillati</taxon>
        <taxon>Actinomycetota</taxon>
        <taxon>Actinomycetes</taxon>
        <taxon>Micrococcales</taxon>
        <taxon>Microbacteriaceae</taxon>
        <taxon>Gryllotalpicola</taxon>
    </lineage>
</organism>
<evidence type="ECO:0000313" key="1">
    <source>
        <dbReference type="EMBL" id="GAA4168547.1"/>
    </source>
</evidence>
<proteinExistence type="predicted"/>
<evidence type="ECO:0000313" key="2">
    <source>
        <dbReference type="Proteomes" id="UP001501079"/>
    </source>
</evidence>
<name>A0ABP7ZR83_9MICO</name>
<protein>
    <recommendedName>
        <fullName evidence="3">Addiction module protein</fullName>
    </recommendedName>
</protein>
<gene>
    <name evidence="1" type="ORF">GCM10022287_03710</name>
</gene>
<comment type="caution">
    <text evidence="1">The sequence shown here is derived from an EMBL/GenBank/DDBJ whole genome shotgun (WGS) entry which is preliminary data.</text>
</comment>
<reference evidence="2" key="1">
    <citation type="journal article" date="2019" name="Int. J. Syst. Evol. Microbiol.">
        <title>The Global Catalogue of Microorganisms (GCM) 10K type strain sequencing project: providing services to taxonomists for standard genome sequencing and annotation.</title>
        <authorList>
            <consortium name="The Broad Institute Genomics Platform"/>
            <consortium name="The Broad Institute Genome Sequencing Center for Infectious Disease"/>
            <person name="Wu L."/>
            <person name="Ma J."/>
        </authorList>
    </citation>
    <scope>NUCLEOTIDE SEQUENCE [LARGE SCALE GENOMIC DNA]</scope>
    <source>
        <strain evidence="2">JCM 17591</strain>
    </source>
</reference>
<keyword evidence="2" id="KW-1185">Reference proteome</keyword>
<dbReference type="Pfam" id="PF09720">
    <property type="entry name" value="Unstab_antitox"/>
    <property type="match status" value="1"/>
</dbReference>